<organism evidence="8 9">
    <name type="scientific">Stephania yunnanensis</name>
    <dbReference type="NCBI Taxonomy" id="152371"/>
    <lineage>
        <taxon>Eukaryota</taxon>
        <taxon>Viridiplantae</taxon>
        <taxon>Streptophyta</taxon>
        <taxon>Embryophyta</taxon>
        <taxon>Tracheophyta</taxon>
        <taxon>Spermatophyta</taxon>
        <taxon>Magnoliopsida</taxon>
        <taxon>Ranunculales</taxon>
        <taxon>Menispermaceae</taxon>
        <taxon>Menispermoideae</taxon>
        <taxon>Cissampelideae</taxon>
        <taxon>Stephania</taxon>
    </lineage>
</organism>
<dbReference type="GO" id="GO:0061630">
    <property type="term" value="F:ubiquitin protein ligase activity"/>
    <property type="evidence" value="ECO:0007669"/>
    <property type="project" value="TreeGrafter"/>
</dbReference>
<dbReference type="SUPFAM" id="SSF57850">
    <property type="entry name" value="RING/U-box"/>
    <property type="match status" value="1"/>
</dbReference>
<sequence length="514" mass="57642">MFTLRIHSADPAHPVFERPSRSGAAASNASAAAAAAETLNPTIEERRGVVHLFRRISPNPCTAQLSTLLFVVAVPSQLSSDNFLRFCGSYIDHISEIVLIRNDAIEDQYSVLIRVADQKWASSFHRNFNGRPFSSTEAEVCHILFAESVEYTELLEHAATPPLGFTELPTCPVCLERLDQDTSGILATHCDHSFHCPCNSKWTDSSCLVCRLCQQQAERPTCVLCGASENLWICVICGFIGCGRYKERHAIQHWKDTQHCYSLDVKTQQVWDYVGDTYVHRLNQSKADGKLVDLNSSCGSLSDDCESCALGSESGISIAVLDSKVEAVGHSSIKLALLHLIARSFLLWMNTTDYLRASLRIRDKYPDNSYATINCQYYEKLILEAKCKREKAISEALEKACKLQDIQLKIEKCAEEKKVIANINENLVKNQEVFMTRLKEIEKRQSASIKDKDEKILDLEEQIRDIRVYVEAQRTVDNTIDADSVKGGTLLPVPSHQSSSPNSKRHSKNNNKRN</sequence>
<dbReference type="PANTHER" id="PTHR24007">
    <property type="entry name" value="BRCA1-ASSOCIATED PROTEIN"/>
    <property type="match status" value="1"/>
</dbReference>
<dbReference type="GO" id="GO:0008270">
    <property type="term" value="F:zinc ion binding"/>
    <property type="evidence" value="ECO:0007669"/>
    <property type="project" value="UniProtKB-KW"/>
</dbReference>
<dbReference type="Pfam" id="PF02148">
    <property type="entry name" value="zf-UBP"/>
    <property type="match status" value="1"/>
</dbReference>
<dbReference type="PANTHER" id="PTHR24007:SF10">
    <property type="entry name" value="BRAP2 RING ZNF UBP DOMAIN-CONTAINING PROTEIN 1"/>
    <property type="match status" value="1"/>
</dbReference>
<dbReference type="AlphaFoldDB" id="A0AAP0ESA6"/>
<feature type="domain" description="UBP-type" evidence="7">
    <location>
        <begin position="205"/>
        <end position="298"/>
    </location>
</feature>
<protein>
    <recommendedName>
        <fullName evidence="10">BRCA1-associated protein</fullName>
    </recommendedName>
</protein>
<dbReference type="SMART" id="SM00184">
    <property type="entry name" value="RING"/>
    <property type="match status" value="1"/>
</dbReference>
<dbReference type="InterPro" id="IPR011422">
    <property type="entry name" value="BRAP2/ETP1_RRM"/>
</dbReference>
<gene>
    <name evidence="8" type="ORF">Syun_025766</name>
</gene>
<dbReference type="Pfam" id="PF07576">
    <property type="entry name" value="BRAP2"/>
    <property type="match status" value="1"/>
</dbReference>
<evidence type="ECO:0000256" key="5">
    <source>
        <dbReference type="SAM" id="MobiDB-lite"/>
    </source>
</evidence>
<dbReference type="GO" id="GO:0005737">
    <property type="term" value="C:cytoplasm"/>
    <property type="evidence" value="ECO:0007669"/>
    <property type="project" value="TreeGrafter"/>
</dbReference>
<feature type="compositionally biased region" description="Basic residues" evidence="5">
    <location>
        <begin position="503"/>
        <end position="514"/>
    </location>
</feature>
<feature type="region of interest" description="Disordered" evidence="5">
    <location>
        <begin position="483"/>
        <end position="514"/>
    </location>
</feature>
<dbReference type="FunFam" id="3.30.40.10:FF:000555">
    <property type="entry name" value="Zinc finger (Ubiquitin-hydrolase) domain-containing protein"/>
    <property type="match status" value="1"/>
</dbReference>
<evidence type="ECO:0000313" key="8">
    <source>
        <dbReference type="EMBL" id="KAK9098721.1"/>
    </source>
</evidence>
<reference evidence="8 9" key="1">
    <citation type="submission" date="2024-01" db="EMBL/GenBank/DDBJ databases">
        <title>Genome assemblies of Stephania.</title>
        <authorList>
            <person name="Yang L."/>
        </authorList>
    </citation>
    <scope>NUCLEOTIDE SEQUENCE [LARGE SCALE GENOMIC DNA]</scope>
    <source>
        <strain evidence="8">YNDBR</strain>
        <tissue evidence="8">Leaf</tissue>
    </source>
</reference>
<dbReference type="EMBL" id="JBBNAF010000011">
    <property type="protein sequence ID" value="KAK9098721.1"/>
    <property type="molecule type" value="Genomic_DNA"/>
</dbReference>
<dbReference type="PROSITE" id="PS50271">
    <property type="entry name" value="ZF_UBP"/>
    <property type="match status" value="1"/>
</dbReference>
<dbReference type="GO" id="GO:0016567">
    <property type="term" value="P:protein ubiquitination"/>
    <property type="evidence" value="ECO:0007669"/>
    <property type="project" value="TreeGrafter"/>
</dbReference>
<evidence type="ECO:0000256" key="4">
    <source>
        <dbReference type="PROSITE-ProRule" id="PRU00502"/>
    </source>
</evidence>
<proteinExistence type="predicted"/>
<dbReference type="GO" id="GO:0007265">
    <property type="term" value="P:Ras protein signal transduction"/>
    <property type="evidence" value="ECO:0007669"/>
    <property type="project" value="TreeGrafter"/>
</dbReference>
<dbReference type="SMART" id="SM00290">
    <property type="entry name" value="ZnF_UBP"/>
    <property type="match status" value="1"/>
</dbReference>
<evidence type="ECO:0000256" key="3">
    <source>
        <dbReference type="ARBA" id="ARBA00022833"/>
    </source>
</evidence>
<dbReference type="InterPro" id="IPR013083">
    <property type="entry name" value="Znf_RING/FYVE/PHD"/>
</dbReference>
<evidence type="ECO:0000256" key="1">
    <source>
        <dbReference type="ARBA" id="ARBA00022723"/>
    </source>
</evidence>
<keyword evidence="2 4" id="KW-0863">Zinc-finger</keyword>
<keyword evidence="9" id="KW-1185">Reference proteome</keyword>
<keyword evidence="3" id="KW-0862">Zinc</keyword>
<dbReference type="CDD" id="cd16457">
    <property type="entry name" value="RING-H2_BRAP2"/>
    <property type="match status" value="1"/>
</dbReference>
<dbReference type="InterPro" id="IPR001841">
    <property type="entry name" value="Znf_RING"/>
</dbReference>
<dbReference type="InterPro" id="IPR047243">
    <property type="entry name" value="RING-H2_BRAP2"/>
</dbReference>
<evidence type="ECO:0000259" key="6">
    <source>
        <dbReference type="PROSITE" id="PS50089"/>
    </source>
</evidence>
<dbReference type="InterPro" id="IPR001607">
    <property type="entry name" value="Znf_UBP"/>
</dbReference>
<evidence type="ECO:0000259" key="7">
    <source>
        <dbReference type="PROSITE" id="PS50271"/>
    </source>
</evidence>
<evidence type="ECO:0008006" key="10">
    <source>
        <dbReference type="Google" id="ProtNLM"/>
    </source>
</evidence>
<dbReference type="PROSITE" id="PS50089">
    <property type="entry name" value="ZF_RING_2"/>
    <property type="match status" value="1"/>
</dbReference>
<dbReference type="Proteomes" id="UP001420932">
    <property type="component" value="Unassembled WGS sequence"/>
</dbReference>
<keyword evidence="1" id="KW-0479">Metal-binding</keyword>
<evidence type="ECO:0000313" key="9">
    <source>
        <dbReference type="Proteomes" id="UP001420932"/>
    </source>
</evidence>
<name>A0AAP0ESA6_9MAGN</name>
<accession>A0AAP0ESA6</accession>
<dbReference type="Gene3D" id="3.30.40.10">
    <property type="entry name" value="Zinc/RING finger domain, C3HC4 (zinc finger)"/>
    <property type="match status" value="1"/>
</dbReference>
<evidence type="ECO:0000256" key="2">
    <source>
        <dbReference type="ARBA" id="ARBA00022771"/>
    </source>
</evidence>
<comment type="caution">
    <text evidence="8">The sequence shown here is derived from an EMBL/GenBank/DDBJ whole genome shotgun (WGS) entry which is preliminary data.</text>
</comment>
<feature type="domain" description="RING-type" evidence="6">
    <location>
        <begin position="171"/>
        <end position="211"/>
    </location>
</feature>